<dbReference type="EMBL" id="JACBGI020000014">
    <property type="protein sequence ID" value="MBF6058278.1"/>
    <property type="molecule type" value="Genomic_DNA"/>
</dbReference>
<evidence type="ECO:0000256" key="1">
    <source>
        <dbReference type="ARBA" id="ARBA00010638"/>
    </source>
</evidence>
<evidence type="ECO:0000256" key="2">
    <source>
        <dbReference type="ARBA" id="ARBA00022741"/>
    </source>
</evidence>
<dbReference type="GO" id="GO:0030272">
    <property type="term" value="F:5-formyltetrahydrofolate cyclo-ligase activity"/>
    <property type="evidence" value="ECO:0007669"/>
    <property type="project" value="UniProtKB-EC"/>
</dbReference>
<gene>
    <name evidence="5" type="ORF">H8792_007980</name>
</gene>
<evidence type="ECO:0000313" key="5">
    <source>
        <dbReference type="EMBL" id="MBF6058278.1"/>
    </source>
</evidence>
<dbReference type="Gene3D" id="3.40.50.10420">
    <property type="entry name" value="NagB/RpiA/CoA transferase-like"/>
    <property type="match status" value="1"/>
</dbReference>
<accession>A0ABS0BWU5</accession>
<evidence type="ECO:0000256" key="4">
    <source>
        <dbReference type="RuleBase" id="RU361279"/>
    </source>
</evidence>
<reference evidence="5 6" key="1">
    <citation type="submission" date="2020-11" db="EMBL/GenBank/DDBJ databases">
        <title>Sulfur oxidizing isolate from Hospital Hole Sinkhole.</title>
        <authorList>
            <person name="Scott K.M."/>
        </authorList>
    </citation>
    <scope>NUCLEOTIDE SEQUENCE [LARGE SCALE GENOMIC DNA]</scope>
    <source>
        <strain evidence="5 6">HH1</strain>
    </source>
</reference>
<keyword evidence="4" id="KW-0460">Magnesium</keyword>
<dbReference type="RefSeq" id="WP_185978423.1">
    <property type="nucleotide sequence ID" value="NZ_JACBGI020000014.1"/>
</dbReference>
<dbReference type="InterPro" id="IPR037171">
    <property type="entry name" value="NagB/RpiA_transferase-like"/>
</dbReference>
<dbReference type="SUPFAM" id="SSF100950">
    <property type="entry name" value="NagB/RpiA/CoA transferase-like"/>
    <property type="match status" value="1"/>
</dbReference>
<dbReference type="PIRSF" id="PIRSF006806">
    <property type="entry name" value="FTHF_cligase"/>
    <property type="match status" value="1"/>
</dbReference>
<keyword evidence="2 4" id="KW-0547">Nucleotide-binding</keyword>
<comment type="catalytic activity">
    <reaction evidence="4">
        <text>(6S)-5-formyl-5,6,7,8-tetrahydrofolate + ATP = (6R)-5,10-methenyltetrahydrofolate + ADP + phosphate</text>
        <dbReference type="Rhea" id="RHEA:10488"/>
        <dbReference type="ChEBI" id="CHEBI:30616"/>
        <dbReference type="ChEBI" id="CHEBI:43474"/>
        <dbReference type="ChEBI" id="CHEBI:57455"/>
        <dbReference type="ChEBI" id="CHEBI:57457"/>
        <dbReference type="ChEBI" id="CHEBI:456216"/>
        <dbReference type="EC" id="6.3.3.2"/>
    </reaction>
</comment>
<keyword evidence="3 4" id="KW-0067">ATP-binding</keyword>
<dbReference type="PANTHER" id="PTHR23407:SF1">
    <property type="entry name" value="5-FORMYLTETRAHYDROFOLATE CYCLO-LIGASE"/>
    <property type="match status" value="1"/>
</dbReference>
<evidence type="ECO:0000256" key="3">
    <source>
        <dbReference type="ARBA" id="ARBA00022840"/>
    </source>
</evidence>
<proteinExistence type="inferred from homology"/>
<keyword evidence="6" id="KW-1185">Reference proteome</keyword>
<sequence length="198" mass="22799">MTPSEIRRQIRNRRQALSHQKQNLHSQQVLDVLIETLFQEDEFQTPLKIALFLSQDGELGTHPTIDYLWQQSRHQLYLPVLETLPDWHMGFATYTPQSQMKANRFGINEPDLLPEQHIAGEELNIVFMPLVAFDGNGHRLGMGGGFYDRSFAFKLKRPTAKPKLIGWAHSCQSVAKLPNEPWDVPLDGIVTENGFRYF</sequence>
<dbReference type="InterPro" id="IPR002698">
    <property type="entry name" value="FTHF_cligase"/>
</dbReference>
<dbReference type="PANTHER" id="PTHR23407">
    <property type="entry name" value="ATPASE INHIBITOR/5-FORMYLTETRAHYDROFOLATE CYCLO-LIGASE"/>
    <property type="match status" value="1"/>
</dbReference>
<dbReference type="NCBIfam" id="TIGR02727">
    <property type="entry name" value="MTHFS_bact"/>
    <property type="match status" value="1"/>
</dbReference>
<dbReference type="Proteomes" id="UP001193680">
    <property type="component" value="Unassembled WGS sequence"/>
</dbReference>
<evidence type="ECO:0000313" key="6">
    <source>
        <dbReference type="Proteomes" id="UP001193680"/>
    </source>
</evidence>
<comment type="cofactor">
    <cofactor evidence="4">
        <name>Mg(2+)</name>
        <dbReference type="ChEBI" id="CHEBI:18420"/>
    </cofactor>
</comment>
<name>A0ABS0BWU5_9GAMM</name>
<comment type="similarity">
    <text evidence="1 4">Belongs to the 5-formyltetrahydrofolate cyclo-ligase family.</text>
</comment>
<dbReference type="EC" id="6.3.3.2" evidence="4"/>
<dbReference type="InterPro" id="IPR024185">
    <property type="entry name" value="FTHF_cligase-like_sf"/>
</dbReference>
<keyword evidence="4" id="KW-0479">Metal-binding</keyword>
<keyword evidence="5" id="KW-0436">Ligase</keyword>
<comment type="caution">
    <text evidence="5">The sequence shown here is derived from an EMBL/GenBank/DDBJ whole genome shotgun (WGS) entry which is preliminary data.</text>
</comment>
<protein>
    <recommendedName>
        <fullName evidence="4">5-formyltetrahydrofolate cyclo-ligase</fullName>
        <ecNumber evidence="4">6.3.3.2</ecNumber>
    </recommendedName>
</protein>
<dbReference type="Pfam" id="PF01812">
    <property type="entry name" value="5-FTHF_cyc-lig"/>
    <property type="match status" value="1"/>
</dbReference>
<organism evidence="5 6">
    <name type="scientific">Thiomicrorhabdus heinhorstiae</name>
    <dbReference type="NCBI Taxonomy" id="2748010"/>
    <lineage>
        <taxon>Bacteria</taxon>
        <taxon>Pseudomonadati</taxon>
        <taxon>Pseudomonadota</taxon>
        <taxon>Gammaproteobacteria</taxon>
        <taxon>Thiotrichales</taxon>
        <taxon>Piscirickettsiaceae</taxon>
        <taxon>Thiomicrorhabdus</taxon>
    </lineage>
</organism>